<dbReference type="GO" id="GO:0008270">
    <property type="term" value="F:zinc ion binding"/>
    <property type="evidence" value="ECO:0007669"/>
    <property type="project" value="InterPro"/>
</dbReference>
<dbReference type="InterPro" id="IPR001138">
    <property type="entry name" value="Zn2Cys6_DnaBD"/>
</dbReference>
<dbReference type="SMART" id="SM00906">
    <property type="entry name" value="Fungal_trans"/>
    <property type="match status" value="1"/>
</dbReference>
<gene>
    <name evidence="5" type="ORF">UMAG_12189</name>
</gene>
<evidence type="ECO:0000259" key="4">
    <source>
        <dbReference type="PROSITE" id="PS50048"/>
    </source>
</evidence>
<feature type="domain" description="Zn(2)-C6 fungal-type" evidence="4">
    <location>
        <begin position="195"/>
        <end position="225"/>
    </location>
</feature>
<name>A0A0D1CTQ3_MYCMD</name>
<dbReference type="PANTHER" id="PTHR47783">
    <property type="entry name" value="ZN(II)2CYS6 TRANSCRIPTION FACTOR (EUROFUNG)-RELATED"/>
    <property type="match status" value="1"/>
</dbReference>
<dbReference type="Pfam" id="PF04082">
    <property type="entry name" value="Fungal_trans"/>
    <property type="match status" value="1"/>
</dbReference>
<dbReference type="PROSITE" id="PS00463">
    <property type="entry name" value="ZN2_CY6_FUNGAL_1"/>
    <property type="match status" value="1"/>
</dbReference>
<keyword evidence="2" id="KW-0539">Nucleus</keyword>
<keyword evidence="1" id="KW-0479">Metal-binding</keyword>
<dbReference type="Proteomes" id="UP000000561">
    <property type="component" value="Chromosome 5"/>
</dbReference>
<evidence type="ECO:0000256" key="3">
    <source>
        <dbReference type="SAM" id="MobiDB-lite"/>
    </source>
</evidence>
<dbReference type="GeneID" id="23567942"/>
<dbReference type="SMART" id="SM00066">
    <property type="entry name" value="GAL4"/>
    <property type="match status" value="1"/>
</dbReference>
<dbReference type="eggNOG" id="ENOG502R840">
    <property type="taxonomic scope" value="Eukaryota"/>
</dbReference>
<dbReference type="FunCoup" id="A0A0D1CTQ3">
    <property type="interactions" value="10"/>
</dbReference>
<proteinExistence type="predicted"/>
<dbReference type="STRING" id="237631.A0A0D1CTQ3"/>
<dbReference type="Gene3D" id="4.10.240.10">
    <property type="entry name" value="Zn(2)-C6 fungal-type DNA-binding domain"/>
    <property type="match status" value="1"/>
</dbReference>
<dbReference type="VEuPathDB" id="FungiDB:UMAG_12189"/>
<sequence>MDRPPHYADPRSSAARASASRDDEQPPRRNLDRLPPILPSNQSLPKLSLARPDPLGTPGNRLAPIKDAVAPSFAMHRPYHSLPDRSTPFESARRHSPPLTSIPVGMVSADHSHSRRSPGDNRALPPSPLAAPSSYLPPHMHRTDPYHQDALRAHASSHVPHYIHYDAPPPHVRPASQTDAVSASTPVKRPRVSLACLACRNRKSRCDGVRPTCKTCATMKIACKWPEVDFRRAKTGEAAKTRKKSPPGPSSQRSPESVVQHTRDEPAGQSYAHLAPERGASSMLLASHSISVAPYAPVSVVPADPSAFSPSMSRDYRHRTHSDGDRDVHHTGSAMHTIRSPTERYLHSSQFSDSRSASYGHSDSHTNPYSSAGVPDARHDQGASWMRDDRAQYYSQDHRPAWEQQTTRPPRAVPESRSSRTNSAVIRCRNRAAEISILARPAIDAQRIAAEAHMRRESSLEDLADDVPAGERLDHAFASDWDAIGGLSPAARRPFMDVAAGLVGVLEITSVEAQQDVARTPAGDASRLHLFRLRNSSDTGPDLRHLSISMGLSPRQERELLEAATSASYNTLSYPIPVDRLSIPLIDGVKRALDEQALEAEKSRSAGAHAPKTLQPHAASPPPPDSIPFVRKQDVKPPQQILEMFFQAYVKAIGDQMPGLDTKVVASRIRDGTVSPLLANALCAIGASLHERVGQRPSIDEALSSKVYLERARALIGAALQNPDLEAILALGVMAIRDILMGQIVSSTVIVASAIRLCMQLNLHRAQPAQRSPSPASATSVNAGTDFVASDVFWMIYCLDRVTSIATGQPLAIKDEDFDTAFPAAMRNGEPCIFAALVRQLHYLGRLAEVAVSTQFSASTALVDASDRARAREREISAIGADLIGHYESLPAVLQLGSTNLRRAHERGEALSFLQLHLTHNMALLHRFLLPSAVATNANYDAMRSAASEIVEIFRLGEALDPTMLADTPLSAIACFLSGCVLISEIEMLEESMQAAPGGDVPARSTVAQLEAAQSALARIRSTLSRHAELWPVARNLIDVLQAQQARSKNITISSTTIAGLVSQIEAIHVVVRRPEHLADRQRESGPPVQVRKVHDLELLRSAFPHLC</sequence>
<dbReference type="KEGG" id="uma:UMAG_12189"/>
<reference evidence="5 6" key="1">
    <citation type="journal article" date="2006" name="Nature">
        <title>Insights from the genome of the biotrophic fungal plant pathogen Ustilago maydis.</title>
        <authorList>
            <person name="Kamper J."/>
            <person name="Kahmann R."/>
            <person name="Bolker M."/>
            <person name="Ma L.J."/>
            <person name="Brefort T."/>
            <person name="Saville B.J."/>
            <person name="Banuett F."/>
            <person name="Kronstad J.W."/>
            <person name="Gold S.E."/>
            <person name="Muller O."/>
            <person name="Perlin M.H."/>
            <person name="Wosten H.A."/>
            <person name="de Vries R."/>
            <person name="Ruiz-Herrera J."/>
            <person name="Reynaga-Pena C.G."/>
            <person name="Snetselaar K."/>
            <person name="McCann M."/>
            <person name="Perez-Martin J."/>
            <person name="Feldbrugge M."/>
            <person name="Basse C.W."/>
            <person name="Steinberg G."/>
            <person name="Ibeas J.I."/>
            <person name="Holloman W."/>
            <person name="Guzman P."/>
            <person name="Farman M."/>
            <person name="Stajich J.E."/>
            <person name="Sentandreu R."/>
            <person name="Gonzalez-Prieto J.M."/>
            <person name="Kennell J.C."/>
            <person name="Molina L."/>
            <person name="Schirawski J."/>
            <person name="Mendoza-Mendoza A."/>
            <person name="Greilinger D."/>
            <person name="Munch K."/>
            <person name="Rossel N."/>
            <person name="Scherer M."/>
            <person name="Vranes M."/>
            <person name="Ladendorf O."/>
            <person name="Vincon V."/>
            <person name="Fuchs U."/>
            <person name="Sandrock B."/>
            <person name="Meng S."/>
            <person name="Ho E.C."/>
            <person name="Cahill M.J."/>
            <person name="Boyce K.J."/>
            <person name="Klose J."/>
            <person name="Klosterman S.J."/>
            <person name="Deelstra H.J."/>
            <person name="Ortiz-Castellanos L."/>
            <person name="Li W."/>
            <person name="Sanchez-Alonso P."/>
            <person name="Schreier P.H."/>
            <person name="Hauser-Hahn I."/>
            <person name="Vaupel M."/>
            <person name="Koopmann E."/>
            <person name="Friedrich G."/>
            <person name="Voss H."/>
            <person name="Schluter T."/>
            <person name="Margolis J."/>
            <person name="Platt D."/>
            <person name="Swimmer C."/>
            <person name="Gnirke A."/>
            <person name="Chen F."/>
            <person name="Vysotskaia V."/>
            <person name="Mannhaupt G."/>
            <person name="Guldener U."/>
            <person name="Munsterkotter M."/>
            <person name="Haase D."/>
            <person name="Oesterheld M."/>
            <person name="Mewes H.W."/>
            <person name="Mauceli E.W."/>
            <person name="DeCaprio D."/>
            <person name="Wade C.M."/>
            <person name="Butler J."/>
            <person name="Young S."/>
            <person name="Jaffe D.B."/>
            <person name="Calvo S."/>
            <person name="Nusbaum C."/>
            <person name="Galagan J."/>
            <person name="Birren B.W."/>
        </authorList>
    </citation>
    <scope>NUCLEOTIDE SEQUENCE [LARGE SCALE GENOMIC DNA]</scope>
    <source>
        <strain evidence="6">DSM 14603 / FGSC 9021 / UM521</strain>
    </source>
</reference>
<feature type="compositionally biased region" description="Polar residues" evidence="3">
    <location>
        <begin position="347"/>
        <end position="370"/>
    </location>
</feature>
<feature type="compositionally biased region" description="Polar residues" evidence="3">
    <location>
        <begin position="250"/>
        <end position="260"/>
    </location>
</feature>
<accession>A0A0D1CTQ3</accession>
<keyword evidence="6" id="KW-1185">Reference proteome</keyword>
<dbReference type="RefSeq" id="XP_011388918.1">
    <property type="nucleotide sequence ID" value="XM_011390616.1"/>
</dbReference>
<feature type="region of interest" description="Disordered" evidence="3">
    <location>
        <begin position="234"/>
        <end position="264"/>
    </location>
</feature>
<dbReference type="AlphaFoldDB" id="A0A0D1CTQ3"/>
<evidence type="ECO:0000313" key="5">
    <source>
        <dbReference type="EMBL" id="KIS69873.1"/>
    </source>
</evidence>
<dbReference type="GO" id="GO:0006351">
    <property type="term" value="P:DNA-templated transcription"/>
    <property type="evidence" value="ECO:0007669"/>
    <property type="project" value="InterPro"/>
</dbReference>
<dbReference type="InterPro" id="IPR036864">
    <property type="entry name" value="Zn2-C6_fun-type_DNA-bd_sf"/>
</dbReference>
<evidence type="ECO:0000313" key="6">
    <source>
        <dbReference type="Proteomes" id="UP000000561"/>
    </source>
</evidence>
<dbReference type="Pfam" id="PF00172">
    <property type="entry name" value="Zn_clus"/>
    <property type="match status" value="1"/>
</dbReference>
<feature type="region of interest" description="Disordered" evidence="3">
    <location>
        <begin position="77"/>
        <end position="130"/>
    </location>
</feature>
<feature type="region of interest" description="Disordered" evidence="3">
    <location>
        <begin position="1"/>
        <end position="63"/>
    </location>
</feature>
<feature type="region of interest" description="Disordered" evidence="3">
    <location>
        <begin position="397"/>
        <end position="423"/>
    </location>
</feature>
<dbReference type="CDD" id="cd00067">
    <property type="entry name" value="GAL4"/>
    <property type="match status" value="1"/>
</dbReference>
<protein>
    <recommendedName>
        <fullName evidence="4">Zn(2)-C6 fungal-type domain-containing protein</fullName>
    </recommendedName>
</protein>
<dbReference type="EMBL" id="CM003144">
    <property type="protein sequence ID" value="KIS69873.1"/>
    <property type="molecule type" value="Genomic_DNA"/>
</dbReference>
<feature type="region of interest" description="Disordered" evidence="3">
    <location>
        <begin position="307"/>
        <end position="381"/>
    </location>
</feature>
<evidence type="ECO:0000256" key="2">
    <source>
        <dbReference type="ARBA" id="ARBA00023242"/>
    </source>
</evidence>
<feature type="compositionally biased region" description="Basic and acidic residues" evidence="3">
    <location>
        <begin position="321"/>
        <end position="330"/>
    </location>
</feature>
<dbReference type="GO" id="GO:0000981">
    <property type="term" value="F:DNA-binding transcription factor activity, RNA polymerase II-specific"/>
    <property type="evidence" value="ECO:0007669"/>
    <property type="project" value="InterPro"/>
</dbReference>
<dbReference type="SUPFAM" id="SSF57701">
    <property type="entry name" value="Zn2/Cys6 DNA-binding domain"/>
    <property type="match status" value="1"/>
</dbReference>
<dbReference type="InterPro" id="IPR007219">
    <property type="entry name" value="XnlR_reg_dom"/>
</dbReference>
<feature type="compositionally biased region" description="Basic and acidic residues" evidence="3">
    <location>
        <begin position="19"/>
        <end position="32"/>
    </location>
</feature>
<evidence type="ECO:0000256" key="1">
    <source>
        <dbReference type="ARBA" id="ARBA00022723"/>
    </source>
</evidence>
<dbReference type="GO" id="GO:0003677">
    <property type="term" value="F:DNA binding"/>
    <property type="evidence" value="ECO:0007669"/>
    <property type="project" value="InterPro"/>
</dbReference>
<dbReference type="OrthoDB" id="2428527at2759"/>
<dbReference type="PANTHER" id="PTHR47783:SF1">
    <property type="entry name" value="ZN(II)2CYS6 TRANSCRIPTION FACTOR (EUROFUNG)"/>
    <property type="match status" value="1"/>
</dbReference>
<dbReference type="InParanoid" id="A0A0D1CTQ3"/>
<organism evidence="5 6">
    <name type="scientific">Mycosarcoma maydis</name>
    <name type="common">Corn smut fungus</name>
    <name type="synonym">Ustilago maydis</name>
    <dbReference type="NCBI Taxonomy" id="5270"/>
    <lineage>
        <taxon>Eukaryota</taxon>
        <taxon>Fungi</taxon>
        <taxon>Dikarya</taxon>
        <taxon>Basidiomycota</taxon>
        <taxon>Ustilaginomycotina</taxon>
        <taxon>Ustilaginomycetes</taxon>
        <taxon>Ustilaginales</taxon>
        <taxon>Ustilaginaceae</taxon>
        <taxon>Mycosarcoma</taxon>
    </lineage>
</organism>
<dbReference type="PROSITE" id="PS50048">
    <property type="entry name" value="ZN2_CY6_FUNGAL_2"/>
    <property type="match status" value="1"/>
</dbReference>
<feature type="region of interest" description="Disordered" evidence="3">
    <location>
        <begin position="598"/>
        <end position="628"/>
    </location>
</feature>
<dbReference type="CDD" id="cd12148">
    <property type="entry name" value="fungal_TF_MHR"/>
    <property type="match status" value="1"/>
</dbReference>